<reference evidence="1 2" key="2">
    <citation type="journal article" date="2022" name="Mol. Ecol. Resour.">
        <title>The genomes of chicory, endive, great burdock and yacon provide insights into Asteraceae paleo-polyploidization history and plant inulin production.</title>
        <authorList>
            <person name="Fan W."/>
            <person name="Wang S."/>
            <person name="Wang H."/>
            <person name="Wang A."/>
            <person name="Jiang F."/>
            <person name="Liu H."/>
            <person name="Zhao H."/>
            <person name="Xu D."/>
            <person name="Zhang Y."/>
        </authorList>
    </citation>
    <scope>NUCLEOTIDE SEQUENCE [LARGE SCALE GENOMIC DNA]</scope>
    <source>
        <strain evidence="2">cv. Yunnan</strain>
        <tissue evidence="1">Leaves</tissue>
    </source>
</reference>
<accession>A0ACB9J5C7</accession>
<proteinExistence type="predicted"/>
<comment type="caution">
    <text evidence="1">The sequence shown here is derived from an EMBL/GenBank/DDBJ whole genome shotgun (WGS) entry which is preliminary data.</text>
</comment>
<evidence type="ECO:0000313" key="2">
    <source>
        <dbReference type="Proteomes" id="UP001056120"/>
    </source>
</evidence>
<sequence>MDPGLIKDLLTKSNDFQRIKGKPMVRLLGKGLIIYEGDQCVKHRRLINHVEKLKNMVLAFHSSCSKMLRKWEKLVSSKGACELDVWPHLQALSSGVISRTAFGNSYEEGIQIFELLTEQGEFIMKAMQEYNSVDGCHASTIVEDDYRHPPVIADEQEGVPMWNLALFKFLSNELLLFYNIGQELQKWSGCMKRSYDGCITWSEREQLPLRILGLIKNKVEHLPILLEDGKLLCGSSVESWNSWGAWVEVIYQ</sequence>
<evidence type="ECO:0000313" key="1">
    <source>
        <dbReference type="EMBL" id="KAI3814975.1"/>
    </source>
</evidence>
<gene>
    <name evidence="1" type="ORF">L1987_14625</name>
</gene>
<dbReference type="Proteomes" id="UP001056120">
    <property type="component" value="Linkage Group LG05"/>
</dbReference>
<organism evidence="1 2">
    <name type="scientific">Smallanthus sonchifolius</name>
    <dbReference type="NCBI Taxonomy" id="185202"/>
    <lineage>
        <taxon>Eukaryota</taxon>
        <taxon>Viridiplantae</taxon>
        <taxon>Streptophyta</taxon>
        <taxon>Embryophyta</taxon>
        <taxon>Tracheophyta</taxon>
        <taxon>Spermatophyta</taxon>
        <taxon>Magnoliopsida</taxon>
        <taxon>eudicotyledons</taxon>
        <taxon>Gunneridae</taxon>
        <taxon>Pentapetalae</taxon>
        <taxon>asterids</taxon>
        <taxon>campanulids</taxon>
        <taxon>Asterales</taxon>
        <taxon>Asteraceae</taxon>
        <taxon>Asteroideae</taxon>
        <taxon>Heliantheae alliance</taxon>
        <taxon>Millerieae</taxon>
        <taxon>Smallanthus</taxon>
    </lineage>
</organism>
<protein>
    <submittedName>
        <fullName evidence="1">Uncharacterized protein</fullName>
    </submittedName>
</protein>
<dbReference type="EMBL" id="CM042022">
    <property type="protein sequence ID" value="KAI3814975.1"/>
    <property type="molecule type" value="Genomic_DNA"/>
</dbReference>
<name>A0ACB9J5C7_9ASTR</name>
<reference evidence="2" key="1">
    <citation type="journal article" date="2022" name="Mol. Ecol. Resour.">
        <title>The genomes of chicory, endive, great burdock and yacon provide insights into Asteraceae palaeo-polyploidization history and plant inulin production.</title>
        <authorList>
            <person name="Fan W."/>
            <person name="Wang S."/>
            <person name="Wang H."/>
            <person name="Wang A."/>
            <person name="Jiang F."/>
            <person name="Liu H."/>
            <person name="Zhao H."/>
            <person name="Xu D."/>
            <person name="Zhang Y."/>
        </authorList>
    </citation>
    <scope>NUCLEOTIDE SEQUENCE [LARGE SCALE GENOMIC DNA]</scope>
    <source>
        <strain evidence="2">cv. Yunnan</strain>
    </source>
</reference>
<keyword evidence="2" id="KW-1185">Reference proteome</keyword>